<gene>
    <name evidence="2" type="ORF">BDZ94DRAFT_1160209</name>
</gene>
<evidence type="ECO:0000313" key="2">
    <source>
        <dbReference type="EMBL" id="KAF9465249.1"/>
    </source>
</evidence>
<dbReference type="InterPro" id="IPR006073">
    <property type="entry name" value="GTP-bd"/>
</dbReference>
<feature type="domain" description="G" evidence="1">
    <location>
        <begin position="36"/>
        <end position="110"/>
    </location>
</feature>
<protein>
    <submittedName>
        <fullName evidence="2">P-loop containing nucleoside triphosphate hydrolase protein</fullName>
    </submittedName>
</protein>
<reference evidence="2" key="1">
    <citation type="submission" date="2020-11" db="EMBL/GenBank/DDBJ databases">
        <authorList>
            <consortium name="DOE Joint Genome Institute"/>
            <person name="Ahrendt S."/>
            <person name="Riley R."/>
            <person name="Andreopoulos W."/>
            <person name="Labutti K."/>
            <person name="Pangilinan J."/>
            <person name="Ruiz-Duenas F.J."/>
            <person name="Barrasa J.M."/>
            <person name="Sanchez-Garcia M."/>
            <person name="Camarero S."/>
            <person name="Miyauchi S."/>
            <person name="Serrano A."/>
            <person name="Linde D."/>
            <person name="Babiker R."/>
            <person name="Drula E."/>
            <person name="Ayuso-Fernandez I."/>
            <person name="Pacheco R."/>
            <person name="Padilla G."/>
            <person name="Ferreira P."/>
            <person name="Barriuso J."/>
            <person name="Kellner H."/>
            <person name="Castanera R."/>
            <person name="Alfaro M."/>
            <person name="Ramirez L."/>
            <person name="Pisabarro A.G."/>
            <person name="Kuo A."/>
            <person name="Tritt A."/>
            <person name="Lipzen A."/>
            <person name="He G."/>
            <person name="Yan M."/>
            <person name="Ng V."/>
            <person name="Cullen D."/>
            <person name="Martin F."/>
            <person name="Rosso M.-N."/>
            <person name="Henrissat B."/>
            <person name="Hibbett D."/>
            <person name="Martinez A.T."/>
            <person name="Grigoriev I.V."/>
        </authorList>
    </citation>
    <scope>NUCLEOTIDE SEQUENCE</scope>
    <source>
        <strain evidence="2">CBS 247.69</strain>
    </source>
</reference>
<proteinExistence type="predicted"/>
<accession>A0A9P6CLT8</accession>
<dbReference type="GO" id="GO:0005525">
    <property type="term" value="F:GTP binding"/>
    <property type="evidence" value="ECO:0007669"/>
    <property type="project" value="InterPro"/>
</dbReference>
<dbReference type="AlphaFoldDB" id="A0A9P6CLT8"/>
<organism evidence="2 3">
    <name type="scientific">Collybia nuda</name>
    <dbReference type="NCBI Taxonomy" id="64659"/>
    <lineage>
        <taxon>Eukaryota</taxon>
        <taxon>Fungi</taxon>
        <taxon>Dikarya</taxon>
        <taxon>Basidiomycota</taxon>
        <taxon>Agaricomycotina</taxon>
        <taxon>Agaricomycetes</taxon>
        <taxon>Agaricomycetidae</taxon>
        <taxon>Agaricales</taxon>
        <taxon>Tricholomatineae</taxon>
        <taxon>Clitocybaceae</taxon>
        <taxon>Collybia</taxon>
    </lineage>
</organism>
<keyword evidence="3" id="KW-1185">Reference proteome</keyword>
<dbReference type="Gene3D" id="3.40.50.300">
    <property type="entry name" value="P-loop containing nucleotide triphosphate hydrolases"/>
    <property type="match status" value="1"/>
</dbReference>
<evidence type="ECO:0000313" key="3">
    <source>
        <dbReference type="Proteomes" id="UP000807353"/>
    </source>
</evidence>
<keyword evidence="2" id="KW-0378">Hydrolase</keyword>
<dbReference type="GO" id="GO:0016787">
    <property type="term" value="F:hydrolase activity"/>
    <property type="evidence" value="ECO:0007669"/>
    <property type="project" value="UniProtKB-KW"/>
</dbReference>
<name>A0A9P6CLT8_9AGAR</name>
<dbReference type="SUPFAM" id="SSF52540">
    <property type="entry name" value="P-loop containing nucleoside triphosphate hydrolases"/>
    <property type="match status" value="1"/>
</dbReference>
<evidence type="ECO:0000259" key="1">
    <source>
        <dbReference type="Pfam" id="PF01926"/>
    </source>
</evidence>
<comment type="caution">
    <text evidence="2">The sequence shown here is derived from an EMBL/GenBank/DDBJ whole genome shotgun (WGS) entry which is preliminary data.</text>
</comment>
<sequence length="304" mass="34576">MKHRLFVGKAKRWEKEFRHVDPILRDARSTDIVIPVMGPTGVGKSTFVNTLYGSTVTTVGHGVSSCTAALQPCVLPAPVGAFEGRRIIIVDTPGFDDTYLDDSEILRRIAAWLAMSYKKEMKIAGVIYLHDISQPRILGTVTKNFGMFRKLCGDEILSSVILGTTKWGQTDHKSEKRREHQLREKSDWKEMLEKGATMHRFLDDHDSAWDMVNSVLQRTQEVNALYIQHELVDMEKLIPDTDAGRHLRGELEKILKTVRSREGHPQRGGATEQKTMEDIQKVHQSLQYLKIPMSRRILIYLGIA</sequence>
<dbReference type="OrthoDB" id="8954335at2759"/>
<dbReference type="InterPro" id="IPR027417">
    <property type="entry name" value="P-loop_NTPase"/>
</dbReference>
<dbReference type="Proteomes" id="UP000807353">
    <property type="component" value="Unassembled WGS sequence"/>
</dbReference>
<dbReference type="EMBL" id="MU150248">
    <property type="protein sequence ID" value="KAF9465249.1"/>
    <property type="molecule type" value="Genomic_DNA"/>
</dbReference>
<dbReference type="Pfam" id="PF01926">
    <property type="entry name" value="MMR_HSR1"/>
    <property type="match status" value="1"/>
</dbReference>